<evidence type="ECO:0000259" key="13">
    <source>
        <dbReference type="PROSITE" id="PS51746"/>
    </source>
</evidence>
<evidence type="ECO:0000256" key="3">
    <source>
        <dbReference type="ARBA" id="ARBA00006702"/>
    </source>
</evidence>
<evidence type="ECO:0000313" key="14">
    <source>
        <dbReference type="EnsemblPlants" id="ORUFI02G22140.3"/>
    </source>
</evidence>
<evidence type="ECO:0000256" key="4">
    <source>
        <dbReference type="ARBA" id="ARBA00013081"/>
    </source>
</evidence>
<evidence type="ECO:0000256" key="11">
    <source>
        <dbReference type="ARBA" id="ARBA00048336"/>
    </source>
</evidence>
<sequence length="393" mass="42313">MSTRSKSVPVPAGGGAATVPLAVLLRREVVSEKTAAERPELQVGLFSQAKKGEDYTFLKPDCERLPGVPSSSFSAFGLFDGHNGNGAAIYTKENLLSNILTAIPADLNREDWLAALPRAMVAAFVKTDKDFQTKARSSGTTVTFVIIDGLFITVASVGDSRCVLEAEGSIYHLSADHRFDASKEEVDRVTESGGDVGRLNVVGGAEIGPLRCWPGGLCLSRSIGDQDVGQFIVPVPYVKQVKLSTAGGRLIISSDGVWDVLTAEVAFNCSRTLPPEAAAEQIVKEAVQQKGLRDDTTCIVVDILPDKANLTMPHTKKQPGMVRNMFKLFICAICQVELKPSQGISVHEDSSQPGNLRRWDGPFLCQGCQEKKEAMEGKRRSRDSSSRNSGSSE</sequence>
<evidence type="ECO:0000256" key="2">
    <source>
        <dbReference type="ARBA" id="ARBA00001946"/>
    </source>
</evidence>
<comment type="catalytic activity">
    <reaction evidence="10">
        <text>O-phospho-L-seryl-[protein] + H2O = L-seryl-[protein] + phosphate</text>
        <dbReference type="Rhea" id="RHEA:20629"/>
        <dbReference type="Rhea" id="RHEA-COMP:9863"/>
        <dbReference type="Rhea" id="RHEA-COMP:11604"/>
        <dbReference type="ChEBI" id="CHEBI:15377"/>
        <dbReference type="ChEBI" id="CHEBI:29999"/>
        <dbReference type="ChEBI" id="CHEBI:43474"/>
        <dbReference type="ChEBI" id="CHEBI:83421"/>
        <dbReference type="EC" id="3.1.3.16"/>
    </reaction>
</comment>
<dbReference type="GO" id="GO:0046872">
    <property type="term" value="F:metal ion binding"/>
    <property type="evidence" value="ECO:0007669"/>
    <property type="project" value="UniProtKB-KW"/>
</dbReference>
<dbReference type="SMART" id="SM00331">
    <property type="entry name" value="PP2C_SIG"/>
    <property type="match status" value="1"/>
</dbReference>
<keyword evidence="15" id="KW-1185">Reference proteome</keyword>
<dbReference type="InterPro" id="IPR001932">
    <property type="entry name" value="PPM-type_phosphatase-like_dom"/>
</dbReference>
<dbReference type="PROSITE" id="PS51746">
    <property type="entry name" value="PPM_2"/>
    <property type="match status" value="1"/>
</dbReference>
<keyword evidence="7" id="KW-0460">Magnesium</keyword>
<evidence type="ECO:0000313" key="15">
    <source>
        <dbReference type="Proteomes" id="UP000008022"/>
    </source>
</evidence>
<dbReference type="PANTHER" id="PTHR47992">
    <property type="entry name" value="PROTEIN PHOSPHATASE"/>
    <property type="match status" value="1"/>
</dbReference>
<evidence type="ECO:0000256" key="12">
    <source>
        <dbReference type="SAM" id="MobiDB-lite"/>
    </source>
</evidence>
<dbReference type="HOGENOM" id="CLU_013173_3_1_1"/>
<comment type="similarity">
    <text evidence="3">Belongs to the PP2C family.</text>
</comment>
<keyword evidence="9" id="KW-0464">Manganese</keyword>
<dbReference type="EC" id="3.1.3.16" evidence="4"/>
<dbReference type="FunFam" id="3.60.40.10:FF:000022">
    <property type="entry name" value="probable protein phosphatase 2C 12"/>
    <property type="match status" value="1"/>
</dbReference>
<dbReference type="SUPFAM" id="SSF81606">
    <property type="entry name" value="PP2C-like"/>
    <property type="match status" value="1"/>
</dbReference>
<dbReference type="AlphaFoldDB" id="A0A0E0NGL2"/>
<reference evidence="15" key="1">
    <citation type="submission" date="2013-06" db="EMBL/GenBank/DDBJ databases">
        <authorList>
            <person name="Zhao Q."/>
        </authorList>
    </citation>
    <scope>NUCLEOTIDE SEQUENCE</scope>
    <source>
        <strain evidence="15">cv. W1943</strain>
    </source>
</reference>
<reference evidence="14" key="2">
    <citation type="submission" date="2015-06" db="UniProtKB">
        <authorList>
            <consortium name="EnsemblPlants"/>
        </authorList>
    </citation>
    <scope>IDENTIFICATION</scope>
</reference>
<keyword evidence="6" id="KW-0378">Hydrolase</keyword>
<evidence type="ECO:0000256" key="6">
    <source>
        <dbReference type="ARBA" id="ARBA00022801"/>
    </source>
</evidence>
<dbReference type="Gene3D" id="3.60.40.10">
    <property type="entry name" value="PPM-type phosphatase domain"/>
    <property type="match status" value="1"/>
</dbReference>
<organism evidence="14 15">
    <name type="scientific">Oryza rufipogon</name>
    <name type="common">Brownbeard rice</name>
    <name type="synonym">Asian wild rice</name>
    <dbReference type="NCBI Taxonomy" id="4529"/>
    <lineage>
        <taxon>Eukaryota</taxon>
        <taxon>Viridiplantae</taxon>
        <taxon>Streptophyta</taxon>
        <taxon>Embryophyta</taxon>
        <taxon>Tracheophyta</taxon>
        <taxon>Spermatophyta</taxon>
        <taxon>Magnoliopsida</taxon>
        <taxon>Liliopsida</taxon>
        <taxon>Poales</taxon>
        <taxon>Poaceae</taxon>
        <taxon>BOP clade</taxon>
        <taxon>Oryzoideae</taxon>
        <taxon>Oryzeae</taxon>
        <taxon>Oryzinae</taxon>
        <taxon>Oryza</taxon>
    </lineage>
</organism>
<feature type="region of interest" description="Disordered" evidence="12">
    <location>
        <begin position="371"/>
        <end position="393"/>
    </location>
</feature>
<dbReference type="CDD" id="cd00143">
    <property type="entry name" value="PP2Cc"/>
    <property type="match status" value="1"/>
</dbReference>
<comment type="catalytic activity">
    <reaction evidence="11">
        <text>O-phospho-L-threonyl-[protein] + H2O = L-threonyl-[protein] + phosphate</text>
        <dbReference type="Rhea" id="RHEA:47004"/>
        <dbReference type="Rhea" id="RHEA-COMP:11060"/>
        <dbReference type="Rhea" id="RHEA-COMP:11605"/>
        <dbReference type="ChEBI" id="CHEBI:15377"/>
        <dbReference type="ChEBI" id="CHEBI:30013"/>
        <dbReference type="ChEBI" id="CHEBI:43474"/>
        <dbReference type="ChEBI" id="CHEBI:61977"/>
        <dbReference type="EC" id="3.1.3.16"/>
    </reaction>
</comment>
<proteinExistence type="inferred from homology"/>
<dbReference type="Pfam" id="PF00481">
    <property type="entry name" value="PP2C"/>
    <property type="match status" value="1"/>
</dbReference>
<evidence type="ECO:0000256" key="9">
    <source>
        <dbReference type="ARBA" id="ARBA00023211"/>
    </source>
</evidence>
<dbReference type="EnsemblPlants" id="ORUFI02G22140.3">
    <property type="protein sequence ID" value="ORUFI02G22140.3"/>
    <property type="gene ID" value="ORUFI02G22140"/>
</dbReference>
<protein>
    <recommendedName>
        <fullName evidence="4">protein-serine/threonine phosphatase</fullName>
        <ecNumber evidence="4">3.1.3.16</ecNumber>
    </recommendedName>
</protein>
<keyword evidence="8" id="KW-0904">Protein phosphatase</keyword>
<keyword evidence="5" id="KW-0479">Metal-binding</keyword>
<feature type="compositionally biased region" description="Basic and acidic residues" evidence="12">
    <location>
        <begin position="371"/>
        <end position="385"/>
    </location>
</feature>
<evidence type="ECO:0000256" key="1">
    <source>
        <dbReference type="ARBA" id="ARBA00001936"/>
    </source>
</evidence>
<evidence type="ECO:0000256" key="8">
    <source>
        <dbReference type="ARBA" id="ARBA00022912"/>
    </source>
</evidence>
<dbReference type="Proteomes" id="UP000008022">
    <property type="component" value="Unassembled WGS sequence"/>
</dbReference>
<evidence type="ECO:0000256" key="10">
    <source>
        <dbReference type="ARBA" id="ARBA00047761"/>
    </source>
</evidence>
<dbReference type="InterPro" id="IPR036457">
    <property type="entry name" value="PPM-type-like_dom_sf"/>
</dbReference>
<evidence type="ECO:0000256" key="7">
    <source>
        <dbReference type="ARBA" id="ARBA00022842"/>
    </source>
</evidence>
<dbReference type="InterPro" id="IPR015655">
    <property type="entry name" value="PP2C"/>
</dbReference>
<feature type="domain" description="PPM-type phosphatase" evidence="13">
    <location>
        <begin position="35"/>
        <end position="303"/>
    </location>
</feature>
<comment type="cofactor">
    <cofactor evidence="1">
        <name>Mn(2+)</name>
        <dbReference type="ChEBI" id="CHEBI:29035"/>
    </cofactor>
</comment>
<name>A0A0E0NGL2_ORYRU</name>
<evidence type="ECO:0000256" key="5">
    <source>
        <dbReference type="ARBA" id="ARBA00022723"/>
    </source>
</evidence>
<dbReference type="GO" id="GO:0004722">
    <property type="term" value="F:protein serine/threonine phosphatase activity"/>
    <property type="evidence" value="ECO:0007669"/>
    <property type="project" value="UniProtKB-EC"/>
</dbReference>
<accession>A0A0E0NGL2</accession>
<dbReference type="SMART" id="SM00332">
    <property type="entry name" value="PP2Cc"/>
    <property type="match status" value="1"/>
</dbReference>
<comment type="cofactor">
    <cofactor evidence="2">
        <name>Mg(2+)</name>
        <dbReference type="ChEBI" id="CHEBI:18420"/>
    </cofactor>
</comment>
<dbReference type="Gramene" id="ORUFI02G22140.3">
    <property type="protein sequence ID" value="ORUFI02G22140.3"/>
    <property type="gene ID" value="ORUFI02G22140"/>
</dbReference>